<proteinExistence type="predicted"/>
<dbReference type="EMBL" id="CP002551">
    <property type="protein sequence ID" value="ADZ09183.1"/>
    <property type="molecule type" value="Genomic_DNA"/>
</dbReference>
<dbReference type="AlphaFoldDB" id="F0TC32"/>
<evidence type="ECO:0000313" key="2">
    <source>
        <dbReference type="Proteomes" id="UP000007490"/>
    </source>
</evidence>
<name>F0TC32_METLA</name>
<organism evidence="1 2">
    <name type="scientific">Methanobacterium lacus (strain AL-21)</name>
    <dbReference type="NCBI Taxonomy" id="877455"/>
    <lineage>
        <taxon>Archaea</taxon>
        <taxon>Methanobacteriati</taxon>
        <taxon>Methanobacteriota</taxon>
        <taxon>Methanomada group</taxon>
        <taxon>Methanobacteria</taxon>
        <taxon>Methanobacteriales</taxon>
        <taxon>Methanobacteriaceae</taxon>
        <taxon>Methanobacterium</taxon>
    </lineage>
</organism>
<reference evidence="2" key="1">
    <citation type="submission" date="2011-02" db="EMBL/GenBank/DDBJ databases">
        <title>Complete sequence of Methanobacterium sp. AL-21.</title>
        <authorList>
            <consortium name="US DOE Joint Genome Institute"/>
            <person name="Lucas S."/>
            <person name="Copeland A."/>
            <person name="Lapidus A."/>
            <person name="Cheng J.-F."/>
            <person name="Goodwin L."/>
            <person name="Pitluck S."/>
            <person name="Chertkov O."/>
            <person name="Detter J.C."/>
            <person name="Han C."/>
            <person name="Tapia R."/>
            <person name="Land M."/>
            <person name="Hauser L."/>
            <person name="Kyrpides N."/>
            <person name="Ivanova N."/>
            <person name="Mikhailova N."/>
            <person name="Pagani I."/>
            <person name="Cadillo-Quiroz H."/>
            <person name="Imachi H."/>
            <person name="Zinder S."/>
            <person name="Liu W."/>
            <person name="Woyke T."/>
        </authorList>
    </citation>
    <scope>NUCLEOTIDE SEQUENCE [LARGE SCALE GENOMIC DNA]</scope>
    <source>
        <strain evidence="2">AL-21</strain>
    </source>
</reference>
<dbReference type="KEGG" id="mel:Metbo_0936"/>
<reference evidence="1 2" key="2">
    <citation type="journal article" date="2014" name="Int. J. Syst. Evol. Microbiol.">
        <title>Methanobacterium paludis sp. nov. and a novel strain of Methanobacterium lacus isolated from northern peatlands.</title>
        <authorList>
            <person name="Cadillo-Quiroz H."/>
            <person name="Brauer S.L."/>
            <person name="Goodson N."/>
            <person name="Yavitt J.B."/>
            <person name="Zinder S.H."/>
        </authorList>
    </citation>
    <scope>NUCLEOTIDE SEQUENCE [LARGE SCALE GENOMIC DNA]</scope>
    <source>
        <strain evidence="1 2">AL-21</strain>
    </source>
</reference>
<dbReference type="HOGENOM" id="CLU_3227813_0_0_2"/>
<dbReference type="Proteomes" id="UP000007490">
    <property type="component" value="Chromosome"/>
</dbReference>
<keyword evidence="2" id="KW-1185">Reference proteome</keyword>
<accession>F0TC32</accession>
<sequence>MIMYVGIYNVVVYKMGACIEKILEFDKYNKINIWGFKSKHPSM</sequence>
<protein>
    <submittedName>
        <fullName evidence="1">Uncharacterized protein</fullName>
    </submittedName>
</protein>
<gene>
    <name evidence="1" type="ordered locus">Metbo_0936</name>
</gene>
<evidence type="ECO:0000313" key="1">
    <source>
        <dbReference type="EMBL" id="ADZ09183.1"/>
    </source>
</evidence>